<dbReference type="GO" id="GO:0008569">
    <property type="term" value="F:minus-end-directed microtubule motor activity"/>
    <property type="evidence" value="ECO:0007669"/>
    <property type="project" value="TreeGrafter"/>
</dbReference>
<dbReference type="PANTHER" id="PTHR10676:SF352">
    <property type="entry name" value="CYTOPLASMIC DYNEIN 2 HEAVY CHAIN 1"/>
    <property type="match status" value="1"/>
</dbReference>
<dbReference type="AlphaFoldDB" id="A0A1V9X0V1"/>
<protein>
    <submittedName>
        <fullName evidence="2">Cytoplasmic dynein 2 heavy chain 1-like</fullName>
    </submittedName>
</protein>
<dbReference type="GO" id="GO:0060271">
    <property type="term" value="P:cilium assembly"/>
    <property type="evidence" value="ECO:0007669"/>
    <property type="project" value="TreeGrafter"/>
</dbReference>
<dbReference type="InterPro" id="IPR035699">
    <property type="entry name" value="AAA_6"/>
</dbReference>
<gene>
    <name evidence="2" type="ORF">BIW11_13757</name>
</gene>
<feature type="non-terminal residue" evidence="2">
    <location>
        <position position="39"/>
    </location>
</feature>
<proteinExistence type="predicted"/>
<dbReference type="OrthoDB" id="6431973at2759"/>
<dbReference type="InParanoid" id="A0A1V9X0V1"/>
<dbReference type="Proteomes" id="UP000192247">
    <property type="component" value="Unassembled WGS sequence"/>
</dbReference>
<keyword evidence="3" id="KW-1185">Reference proteome</keyword>
<reference evidence="2 3" key="1">
    <citation type="journal article" date="2017" name="Gigascience">
        <title>Draft genome of the honey bee ectoparasitic mite, Tropilaelaps mercedesae, is shaped by the parasitic life history.</title>
        <authorList>
            <person name="Dong X."/>
            <person name="Armstrong S.D."/>
            <person name="Xia D."/>
            <person name="Makepeace B.L."/>
            <person name="Darby A.C."/>
            <person name="Kadowaki T."/>
        </authorList>
    </citation>
    <scope>NUCLEOTIDE SEQUENCE [LARGE SCALE GENOMIC DNA]</scope>
    <source>
        <strain evidence="2">Wuxi-XJTLU</strain>
    </source>
</reference>
<comment type="caution">
    <text evidence="2">The sequence shown here is derived from an EMBL/GenBank/DDBJ whole genome shotgun (WGS) entry which is preliminary data.</text>
</comment>
<dbReference type="InterPro" id="IPR026983">
    <property type="entry name" value="DHC"/>
</dbReference>
<dbReference type="Gene3D" id="3.40.50.300">
    <property type="entry name" value="P-loop containing nucleotide triphosphate hydrolases"/>
    <property type="match status" value="1"/>
</dbReference>
<dbReference type="Pfam" id="PF12774">
    <property type="entry name" value="AAA_6"/>
    <property type="match status" value="1"/>
</dbReference>
<dbReference type="GO" id="GO:0097729">
    <property type="term" value="C:9+2 motile cilium"/>
    <property type="evidence" value="ECO:0007669"/>
    <property type="project" value="TreeGrafter"/>
</dbReference>
<dbReference type="GO" id="GO:0051959">
    <property type="term" value="F:dynein light intermediate chain binding"/>
    <property type="evidence" value="ECO:0007669"/>
    <property type="project" value="InterPro"/>
</dbReference>
<evidence type="ECO:0000313" key="3">
    <source>
        <dbReference type="Proteomes" id="UP000192247"/>
    </source>
</evidence>
<feature type="domain" description="Dynein heavy chain hydrolytic ATP-binding dynein motor region" evidence="1">
    <location>
        <begin position="1"/>
        <end position="39"/>
    </location>
</feature>
<accession>A0A1V9X0V1</accession>
<name>A0A1V9X0V1_9ACAR</name>
<dbReference type="EMBL" id="MNPL01030173">
    <property type="protein sequence ID" value="OQR67048.1"/>
    <property type="molecule type" value="Genomic_DNA"/>
</dbReference>
<dbReference type="GO" id="GO:0005868">
    <property type="term" value="C:cytoplasmic dynein complex"/>
    <property type="evidence" value="ECO:0007669"/>
    <property type="project" value="TreeGrafter"/>
</dbReference>
<dbReference type="GO" id="GO:0035721">
    <property type="term" value="P:intraciliary retrograde transport"/>
    <property type="evidence" value="ECO:0007669"/>
    <property type="project" value="TreeGrafter"/>
</dbReference>
<dbReference type="GO" id="GO:0005930">
    <property type="term" value="C:axoneme"/>
    <property type="evidence" value="ECO:0007669"/>
    <property type="project" value="TreeGrafter"/>
</dbReference>
<organism evidence="2 3">
    <name type="scientific">Tropilaelaps mercedesae</name>
    <dbReference type="NCBI Taxonomy" id="418985"/>
    <lineage>
        <taxon>Eukaryota</taxon>
        <taxon>Metazoa</taxon>
        <taxon>Ecdysozoa</taxon>
        <taxon>Arthropoda</taxon>
        <taxon>Chelicerata</taxon>
        <taxon>Arachnida</taxon>
        <taxon>Acari</taxon>
        <taxon>Parasitiformes</taxon>
        <taxon>Mesostigmata</taxon>
        <taxon>Gamasina</taxon>
        <taxon>Dermanyssoidea</taxon>
        <taxon>Laelapidae</taxon>
        <taxon>Tropilaelaps</taxon>
    </lineage>
</organism>
<evidence type="ECO:0000259" key="1">
    <source>
        <dbReference type="Pfam" id="PF12774"/>
    </source>
</evidence>
<dbReference type="PANTHER" id="PTHR10676">
    <property type="entry name" value="DYNEIN HEAVY CHAIN FAMILY PROTEIN"/>
    <property type="match status" value="1"/>
</dbReference>
<dbReference type="GO" id="GO:0045505">
    <property type="term" value="F:dynein intermediate chain binding"/>
    <property type="evidence" value="ECO:0007669"/>
    <property type="project" value="InterPro"/>
</dbReference>
<sequence length="39" mass="4382">MNRIFIGLVKCGSWGCFDEFNRLEEGVLSALSVHIQAIQ</sequence>
<dbReference type="GO" id="GO:0060294">
    <property type="term" value="P:cilium movement involved in cell motility"/>
    <property type="evidence" value="ECO:0007669"/>
    <property type="project" value="TreeGrafter"/>
</dbReference>
<dbReference type="STRING" id="418985.A0A1V9X0V1"/>
<dbReference type="GO" id="GO:0005524">
    <property type="term" value="F:ATP binding"/>
    <property type="evidence" value="ECO:0007669"/>
    <property type="project" value="InterPro"/>
</dbReference>
<dbReference type="InterPro" id="IPR027417">
    <property type="entry name" value="P-loop_NTPase"/>
</dbReference>
<evidence type="ECO:0000313" key="2">
    <source>
        <dbReference type="EMBL" id="OQR67048.1"/>
    </source>
</evidence>